<sequence length="162" mass="18718">MKHYILILIIVFCQLSCKQERVPSNDIDGEVVSPSSSGPSQEEIDQLLERAIKNGDERAYNRVAAHYFLNEQRETIFYYAFVMATKYKSAEAYFHLYLIMGDIDSDSIRSIDELDAATRDIRLYCLLRSYELNKDFAKSRVEDLFPKGIPSSKSYCQTICDK</sequence>
<accession>A0A1T5MAC5</accession>
<evidence type="ECO:0000313" key="1">
    <source>
        <dbReference type="EMBL" id="SKC85201.1"/>
    </source>
</evidence>
<proteinExistence type="predicted"/>
<evidence type="ECO:0000313" key="2">
    <source>
        <dbReference type="Proteomes" id="UP000190961"/>
    </source>
</evidence>
<dbReference type="EMBL" id="FUZU01000004">
    <property type="protein sequence ID" value="SKC85201.1"/>
    <property type="molecule type" value="Genomic_DNA"/>
</dbReference>
<evidence type="ECO:0008006" key="3">
    <source>
        <dbReference type="Google" id="ProtNLM"/>
    </source>
</evidence>
<reference evidence="1 2" key="1">
    <citation type="submission" date="2017-02" db="EMBL/GenBank/DDBJ databases">
        <authorList>
            <person name="Peterson S.W."/>
        </authorList>
    </citation>
    <scope>NUCLEOTIDE SEQUENCE [LARGE SCALE GENOMIC DNA]</scope>
    <source>
        <strain evidence="1 2">DSM 25262</strain>
    </source>
</reference>
<gene>
    <name evidence="1" type="ORF">SAMN05660236_4863</name>
</gene>
<dbReference type="RefSeq" id="WP_079689396.1">
    <property type="nucleotide sequence ID" value="NZ_FUZU01000004.1"/>
</dbReference>
<dbReference type="Proteomes" id="UP000190961">
    <property type="component" value="Unassembled WGS sequence"/>
</dbReference>
<keyword evidence="2" id="KW-1185">Reference proteome</keyword>
<organism evidence="1 2">
    <name type="scientific">Ohtaekwangia koreensis</name>
    <dbReference type="NCBI Taxonomy" id="688867"/>
    <lineage>
        <taxon>Bacteria</taxon>
        <taxon>Pseudomonadati</taxon>
        <taxon>Bacteroidota</taxon>
        <taxon>Cytophagia</taxon>
        <taxon>Cytophagales</taxon>
        <taxon>Fulvivirgaceae</taxon>
        <taxon>Ohtaekwangia</taxon>
    </lineage>
</organism>
<dbReference type="AlphaFoldDB" id="A0A1T5MAC5"/>
<dbReference type="OrthoDB" id="707842at2"/>
<protein>
    <recommendedName>
        <fullName evidence="3">Tetratricopeptide repeat protein</fullName>
    </recommendedName>
</protein>
<name>A0A1T5MAC5_9BACT</name>